<organism evidence="3 4">
    <name type="scientific">Phocaeicola plebeius</name>
    <dbReference type="NCBI Taxonomy" id="310297"/>
    <lineage>
        <taxon>Bacteria</taxon>
        <taxon>Pseudomonadati</taxon>
        <taxon>Bacteroidota</taxon>
        <taxon>Bacteroidia</taxon>
        <taxon>Bacteroidales</taxon>
        <taxon>Bacteroidaceae</taxon>
        <taxon>Phocaeicola</taxon>
    </lineage>
</organism>
<dbReference type="Proteomes" id="UP000260780">
    <property type="component" value="Unassembled WGS sequence"/>
</dbReference>
<reference evidence="3 4" key="1">
    <citation type="submission" date="2018-08" db="EMBL/GenBank/DDBJ databases">
        <title>A genome reference for cultivated species of the human gut microbiota.</title>
        <authorList>
            <person name="Zou Y."/>
            <person name="Xue W."/>
            <person name="Luo G."/>
        </authorList>
    </citation>
    <scope>NUCLEOTIDE SEQUENCE [LARGE SCALE GENOMIC DNA]</scope>
    <source>
        <strain evidence="3 4">OM08-14</strain>
    </source>
</reference>
<keyword evidence="1" id="KW-0812">Transmembrane</keyword>
<feature type="transmembrane region" description="Helical" evidence="1">
    <location>
        <begin position="7"/>
        <end position="24"/>
    </location>
</feature>
<dbReference type="EMBL" id="QSTF01000028">
    <property type="protein sequence ID" value="RGM38504.1"/>
    <property type="molecule type" value="Genomic_DNA"/>
</dbReference>
<accession>A0A3E4W8M2</accession>
<feature type="transmembrane region" description="Helical" evidence="1">
    <location>
        <begin position="36"/>
        <end position="53"/>
    </location>
</feature>
<keyword evidence="1" id="KW-0472">Membrane</keyword>
<feature type="transmembrane region" description="Helical" evidence="1">
    <location>
        <begin position="168"/>
        <end position="186"/>
    </location>
</feature>
<evidence type="ECO:0000313" key="3">
    <source>
        <dbReference type="EMBL" id="RGM38504.1"/>
    </source>
</evidence>
<evidence type="ECO:0000259" key="2">
    <source>
        <dbReference type="Pfam" id="PF01757"/>
    </source>
</evidence>
<dbReference type="Pfam" id="PF01757">
    <property type="entry name" value="Acyl_transf_3"/>
    <property type="match status" value="1"/>
</dbReference>
<feature type="transmembrane region" description="Helical" evidence="1">
    <location>
        <begin position="302"/>
        <end position="320"/>
    </location>
</feature>
<feature type="transmembrane region" description="Helical" evidence="1">
    <location>
        <begin position="268"/>
        <end position="290"/>
    </location>
</feature>
<protein>
    <recommendedName>
        <fullName evidence="2">Acyltransferase 3 domain-containing protein</fullName>
    </recommendedName>
</protein>
<gene>
    <name evidence="3" type="ORF">DXC17_10730</name>
</gene>
<dbReference type="GO" id="GO:0016747">
    <property type="term" value="F:acyltransferase activity, transferring groups other than amino-acyl groups"/>
    <property type="evidence" value="ECO:0007669"/>
    <property type="project" value="InterPro"/>
</dbReference>
<feature type="transmembrane region" description="Helical" evidence="1">
    <location>
        <begin position="137"/>
        <end position="156"/>
    </location>
</feature>
<feature type="transmembrane region" description="Helical" evidence="1">
    <location>
        <begin position="198"/>
        <end position="217"/>
    </location>
</feature>
<sequence length="337" mass="39871">MIQQNRIYWIDCIKTILIYLMVLGHITTTNPDFKQWIYTFHMPCFFIVSGFLYKPSSIKKSFESLFFPVFIISIFNLLYRFIILFYGFKIPWDLKIYILYPINSFILFPSSQISSDIFTGLWYIEILFLLKILTDKFHSWISTLILVIICTIYHLLKINNIFPLLNNLLIERIFHCYFFFIVGVYIHKVKFVEVLKKIPKSIAFFCAILSLCCLYIMSKQMGTIDIYSSLYGNNYILYNIIPPLYFISFSFLFYSIERFIKTTFIEDISIGTLLILGIHSTIISIISRILKMIGYDISIIPYWILGIIILLITLVPIKYFKKKYPIMLGKTSIKLKK</sequence>
<evidence type="ECO:0000256" key="1">
    <source>
        <dbReference type="SAM" id="Phobius"/>
    </source>
</evidence>
<evidence type="ECO:0000313" key="4">
    <source>
        <dbReference type="Proteomes" id="UP000260780"/>
    </source>
</evidence>
<dbReference type="InterPro" id="IPR002656">
    <property type="entry name" value="Acyl_transf_3_dom"/>
</dbReference>
<comment type="caution">
    <text evidence="3">The sequence shown here is derived from an EMBL/GenBank/DDBJ whole genome shotgun (WGS) entry which is preliminary data.</text>
</comment>
<dbReference type="PANTHER" id="PTHR37312">
    <property type="entry name" value="MEMBRANE-BOUND ACYLTRANSFERASE YKRP-RELATED"/>
    <property type="match status" value="1"/>
</dbReference>
<feature type="transmembrane region" description="Helical" evidence="1">
    <location>
        <begin position="237"/>
        <end position="256"/>
    </location>
</feature>
<name>A0A3E4W8M2_9BACT</name>
<dbReference type="AlphaFoldDB" id="A0A3E4W8M2"/>
<dbReference type="InterPro" id="IPR052734">
    <property type="entry name" value="Nod_factor_acetyltransferase"/>
</dbReference>
<feature type="transmembrane region" description="Helical" evidence="1">
    <location>
        <begin position="65"/>
        <end position="86"/>
    </location>
</feature>
<keyword evidence="1" id="KW-1133">Transmembrane helix</keyword>
<feature type="transmembrane region" description="Helical" evidence="1">
    <location>
        <begin position="106"/>
        <end position="130"/>
    </location>
</feature>
<proteinExistence type="predicted"/>
<feature type="domain" description="Acyltransferase 3" evidence="2">
    <location>
        <begin position="7"/>
        <end position="314"/>
    </location>
</feature>
<dbReference type="PANTHER" id="PTHR37312:SF1">
    <property type="entry name" value="MEMBRANE-BOUND ACYLTRANSFERASE YKRP-RELATED"/>
    <property type="match status" value="1"/>
</dbReference>
<dbReference type="RefSeq" id="WP_117748098.1">
    <property type="nucleotide sequence ID" value="NZ_JBGKGL010000001.1"/>
</dbReference>